<dbReference type="EMBL" id="OCNJ01000004">
    <property type="protein sequence ID" value="SOD95085.1"/>
    <property type="molecule type" value="Genomic_DNA"/>
</dbReference>
<keyword evidence="2" id="KW-0732">Signal</keyword>
<dbReference type="InterPro" id="IPR007461">
    <property type="entry name" value="Ysc84_actin-binding"/>
</dbReference>
<dbReference type="Pfam" id="PF04366">
    <property type="entry name" value="Ysc84"/>
    <property type="match status" value="1"/>
</dbReference>
<feature type="region of interest" description="Disordered" evidence="1">
    <location>
        <begin position="241"/>
        <end position="327"/>
    </location>
</feature>
<organism evidence="4 5">
    <name type="scientific">Caenispirillum bisanense</name>
    <dbReference type="NCBI Taxonomy" id="414052"/>
    <lineage>
        <taxon>Bacteria</taxon>
        <taxon>Pseudomonadati</taxon>
        <taxon>Pseudomonadota</taxon>
        <taxon>Alphaproteobacteria</taxon>
        <taxon>Rhodospirillales</taxon>
        <taxon>Novispirillaceae</taxon>
        <taxon>Caenispirillum</taxon>
    </lineage>
</organism>
<dbReference type="OrthoDB" id="9782434at2"/>
<evidence type="ECO:0000259" key="3">
    <source>
        <dbReference type="Pfam" id="PF04366"/>
    </source>
</evidence>
<feature type="domain" description="Ysc84 actin-binding" evidence="3">
    <location>
        <begin position="113"/>
        <end position="233"/>
    </location>
</feature>
<feature type="signal peptide" evidence="2">
    <location>
        <begin position="1"/>
        <end position="28"/>
    </location>
</feature>
<dbReference type="PANTHER" id="PTHR15629:SF2">
    <property type="entry name" value="SH3 DOMAIN-CONTAINING YSC84-LIKE PROTEIN 1"/>
    <property type="match status" value="1"/>
</dbReference>
<dbReference type="RefSeq" id="WP_097279178.1">
    <property type="nucleotide sequence ID" value="NZ_OCNJ01000004.1"/>
</dbReference>
<dbReference type="PANTHER" id="PTHR15629">
    <property type="entry name" value="SH3YL1 PROTEIN"/>
    <property type="match status" value="1"/>
</dbReference>
<dbReference type="Proteomes" id="UP000219621">
    <property type="component" value="Unassembled WGS sequence"/>
</dbReference>
<evidence type="ECO:0000313" key="5">
    <source>
        <dbReference type="Proteomes" id="UP000219621"/>
    </source>
</evidence>
<evidence type="ECO:0000256" key="2">
    <source>
        <dbReference type="SAM" id="SignalP"/>
    </source>
</evidence>
<feature type="compositionally biased region" description="Low complexity" evidence="1">
    <location>
        <begin position="241"/>
        <end position="272"/>
    </location>
</feature>
<dbReference type="CDD" id="cd11524">
    <property type="entry name" value="SYLF"/>
    <property type="match status" value="1"/>
</dbReference>
<sequence>MIVRALSFSLALALGAVVTVAPCAPVLAQSVQQDLADARVVLNQSIATVYNVRGDENFQKNFDRYLRRAKGVLIVPSFLKGGFIIGGSYGNGLLMTRDRDGNFSAPAFYTMGGGSLGLQIGGQSAQMIFMIMTDRGLTALMNDEFKLGAGVGVTFITEGANLEAATTTNLSNDILAFARAKGAYGGAAIEGAVIKPRHDWNQAFYGRGATPKAIVLDRRYPNPEAEALWQALTVRDMDYSQSPYQAQPGAGAAGQPQPLTGQAQQQPAGDPQSGIIGARPVQPGETAPVEGMAPEPMTGGSPQATGAPTPLTPGGVQGETLAPPPSQ</sequence>
<dbReference type="AlphaFoldDB" id="A0A286GHS7"/>
<reference evidence="4 5" key="1">
    <citation type="submission" date="2017-09" db="EMBL/GenBank/DDBJ databases">
        <authorList>
            <person name="Ehlers B."/>
            <person name="Leendertz F.H."/>
        </authorList>
    </citation>
    <scope>NUCLEOTIDE SEQUENCE [LARGE SCALE GENOMIC DNA]</scope>
    <source>
        <strain evidence="4 5">USBA 140</strain>
    </source>
</reference>
<evidence type="ECO:0000313" key="4">
    <source>
        <dbReference type="EMBL" id="SOD95085.1"/>
    </source>
</evidence>
<protein>
    <submittedName>
        <fullName evidence="4">Lipid-binding SYLF domain-containing protein</fullName>
    </submittedName>
</protein>
<name>A0A286GHS7_9PROT</name>
<dbReference type="InterPro" id="IPR051702">
    <property type="entry name" value="SH3_domain_YSC84-like"/>
</dbReference>
<proteinExistence type="predicted"/>
<dbReference type="GO" id="GO:0035091">
    <property type="term" value="F:phosphatidylinositol binding"/>
    <property type="evidence" value="ECO:0007669"/>
    <property type="project" value="TreeGrafter"/>
</dbReference>
<keyword evidence="5" id="KW-1185">Reference proteome</keyword>
<evidence type="ECO:0000256" key="1">
    <source>
        <dbReference type="SAM" id="MobiDB-lite"/>
    </source>
</evidence>
<accession>A0A286GHS7</accession>
<gene>
    <name evidence="4" type="ORF">SAMN05421508_104221</name>
</gene>
<feature type="chain" id="PRO_5012809505" evidence="2">
    <location>
        <begin position="29"/>
        <end position="327"/>
    </location>
</feature>